<dbReference type="EMBL" id="VSRR010033989">
    <property type="protein sequence ID" value="MPC72023.1"/>
    <property type="molecule type" value="Genomic_DNA"/>
</dbReference>
<gene>
    <name evidence="1" type="ORF">E2C01_066316</name>
</gene>
<dbReference type="AlphaFoldDB" id="A0A5B7HPF2"/>
<keyword evidence="2" id="KW-1185">Reference proteome</keyword>
<evidence type="ECO:0000313" key="1">
    <source>
        <dbReference type="EMBL" id="MPC72023.1"/>
    </source>
</evidence>
<comment type="caution">
    <text evidence="1">The sequence shown here is derived from an EMBL/GenBank/DDBJ whole genome shotgun (WGS) entry which is preliminary data.</text>
</comment>
<reference evidence="1 2" key="1">
    <citation type="submission" date="2019-05" db="EMBL/GenBank/DDBJ databases">
        <title>Another draft genome of Portunus trituberculatus and its Hox gene families provides insights of decapod evolution.</title>
        <authorList>
            <person name="Jeong J.-H."/>
            <person name="Song I."/>
            <person name="Kim S."/>
            <person name="Choi T."/>
            <person name="Kim D."/>
            <person name="Ryu S."/>
            <person name="Kim W."/>
        </authorList>
    </citation>
    <scope>NUCLEOTIDE SEQUENCE [LARGE SCALE GENOMIC DNA]</scope>
    <source>
        <tissue evidence="1">Muscle</tissue>
    </source>
</reference>
<protein>
    <submittedName>
        <fullName evidence="1">Uncharacterized protein</fullName>
    </submittedName>
</protein>
<accession>A0A5B7HPF2</accession>
<evidence type="ECO:0000313" key="2">
    <source>
        <dbReference type="Proteomes" id="UP000324222"/>
    </source>
</evidence>
<dbReference type="Proteomes" id="UP000324222">
    <property type="component" value="Unassembled WGS sequence"/>
</dbReference>
<sequence length="49" mass="4909">MGHDNCSLFPVVNESGEHDGLLSSTSSSSSDGLLLGPGVTLGYGTLTKA</sequence>
<name>A0A5B7HPF2_PORTR</name>
<proteinExistence type="predicted"/>
<organism evidence="1 2">
    <name type="scientific">Portunus trituberculatus</name>
    <name type="common">Swimming crab</name>
    <name type="synonym">Neptunus trituberculatus</name>
    <dbReference type="NCBI Taxonomy" id="210409"/>
    <lineage>
        <taxon>Eukaryota</taxon>
        <taxon>Metazoa</taxon>
        <taxon>Ecdysozoa</taxon>
        <taxon>Arthropoda</taxon>
        <taxon>Crustacea</taxon>
        <taxon>Multicrustacea</taxon>
        <taxon>Malacostraca</taxon>
        <taxon>Eumalacostraca</taxon>
        <taxon>Eucarida</taxon>
        <taxon>Decapoda</taxon>
        <taxon>Pleocyemata</taxon>
        <taxon>Brachyura</taxon>
        <taxon>Eubrachyura</taxon>
        <taxon>Portunoidea</taxon>
        <taxon>Portunidae</taxon>
        <taxon>Portuninae</taxon>
        <taxon>Portunus</taxon>
    </lineage>
</organism>